<dbReference type="RefSeq" id="WP_076543362.1">
    <property type="nucleotide sequence ID" value="NZ_FTNC01000001.1"/>
</dbReference>
<comment type="subunit">
    <text evidence="4">Homohexamer; trimer of dimers.</text>
</comment>
<evidence type="ECO:0000256" key="7">
    <source>
        <dbReference type="ARBA" id="ARBA00023277"/>
    </source>
</evidence>
<comment type="similarity">
    <text evidence="3">Belongs to the glycosyl hydrolase 51 family.</text>
</comment>
<dbReference type="PANTHER" id="PTHR43576:SF2">
    <property type="entry name" value="INTRACELLULAR EXO-ALPHA-L-ARABINOFURANOSIDASE 2"/>
    <property type="match status" value="1"/>
</dbReference>
<reference evidence="11" key="1">
    <citation type="submission" date="2017-01" db="EMBL/GenBank/DDBJ databases">
        <authorList>
            <person name="Varghese N."/>
            <person name="Submissions S."/>
        </authorList>
    </citation>
    <scope>NUCLEOTIDE SEQUENCE [LARGE SCALE GENOMIC DNA]</scope>
    <source>
        <strain evidence="11">ATCC 700103</strain>
    </source>
</reference>
<keyword evidence="6" id="KW-0378">Hydrolase</keyword>
<proteinExistence type="inferred from homology"/>
<dbReference type="InterPro" id="IPR010720">
    <property type="entry name" value="Alpha-L-AF_C"/>
</dbReference>
<dbReference type="GO" id="GO:0046373">
    <property type="term" value="P:L-arabinose metabolic process"/>
    <property type="evidence" value="ECO:0007669"/>
    <property type="project" value="InterPro"/>
</dbReference>
<evidence type="ECO:0000313" key="11">
    <source>
        <dbReference type="Proteomes" id="UP000185669"/>
    </source>
</evidence>
<gene>
    <name evidence="10" type="ORF">SAMN05421834_10147</name>
</gene>
<sequence>MNKLNINLDEKKEKINKNIYGHFAEHLGRCIYEGFWVGEDSDIPNQNGIRTDVVEALKNIDIPVLRWPGGCFADEYHWKDGVGPREERATIVNTHWGNVTENNHFGTHEFMKLCDLLGAEPYISGNVGSGTIREMQEWVDYITHDGESPMSDWRKENGREEPWHLKYFGVGNENWGCGGNMRPEYYADQYRNYQTYVRDHGDNEIFKIACGANIDDYNWTEVLMENAASQMDGLSLHYYTIPGDFWEGKGSATDFKEDEWFITLKKALKMDELISKHGAIMDRYDPEKRIAMIVDEWGAWYDVKPGTNPGFLYQQNTLRDALIAGVTLNIFNQHADRVRMANIAQTNNVLQAMILTDKEDMILTPSYHVFEMYKVHQNAELLHFDLESEAYKFDDQEIPALNASASVNKEGEVNITVCNLDPNKEIELKTNLLAENLNLSEVKARVLTASQLNAHNSFDNPDNLKPVEFNKIEFAEAQLKAKLPAASVTLITLS</sequence>
<dbReference type="EMBL" id="FTNC01000001">
    <property type="protein sequence ID" value="SIQ02349.1"/>
    <property type="molecule type" value="Genomic_DNA"/>
</dbReference>
<dbReference type="GO" id="GO:0046556">
    <property type="term" value="F:alpha-L-arabinofuranosidase activity"/>
    <property type="evidence" value="ECO:0007669"/>
    <property type="project" value="UniProtKB-EC"/>
</dbReference>
<dbReference type="SUPFAM" id="SSF51445">
    <property type="entry name" value="(Trans)glycosidases"/>
    <property type="match status" value="1"/>
</dbReference>
<evidence type="ECO:0000256" key="3">
    <source>
        <dbReference type="ARBA" id="ARBA00007186"/>
    </source>
</evidence>
<dbReference type="SUPFAM" id="SSF51011">
    <property type="entry name" value="Glycosyl hydrolase domain"/>
    <property type="match status" value="1"/>
</dbReference>
<dbReference type="GO" id="GO:0000272">
    <property type="term" value="P:polysaccharide catabolic process"/>
    <property type="evidence" value="ECO:0007669"/>
    <property type="project" value="TreeGrafter"/>
</dbReference>
<dbReference type="InterPro" id="IPR017853">
    <property type="entry name" value="GH"/>
</dbReference>
<keyword evidence="7" id="KW-0119">Carbohydrate metabolism</keyword>
<dbReference type="EC" id="3.2.1.55" evidence="5"/>
<accession>A0A1N6PDK8</accession>
<evidence type="ECO:0000256" key="6">
    <source>
        <dbReference type="ARBA" id="ARBA00022801"/>
    </source>
</evidence>
<dbReference type="AlphaFoldDB" id="A0A1N6PDK8"/>
<dbReference type="InterPro" id="IPR013780">
    <property type="entry name" value="Glyco_hydro_b"/>
</dbReference>
<evidence type="ECO:0000256" key="4">
    <source>
        <dbReference type="ARBA" id="ARBA00011165"/>
    </source>
</evidence>
<dbReference type="PANTHER" id="PTHR43576">
    <property type="entry name" value="ALPHA-L-ARABINOFURANOSIDASE C-RELATED"/>
    <property type="match status" value="1"/>
</dbReference>
<comment type="pathway">
    <text evidence="2">Glycan metabolism.</text>
</comment>
<comment type="catalytic activity">
    <reaction evidence="1">
        <text>Hydrolysis of terminal non-reducing alpha-L-arabinofuranoside residues in alpha-L-arabinosides.</text>
        <dbReference type="EC" id="3.2.1.55"/>
    </reaction>
</comment>
<evidence type="ECO:0000313" key="10">
    <source>
        <dbReference type="EMBL" id="SIQ02349.1"/>
    </source>
</evidence>
<dbReference type="STRING" id="56779.SAMN05421834_10147"/>
<dbReference type="Gene3D" id="3.20.20.80">
    <property type="entry name" value="Glycosidases"/>
    <property type="match status" value="1"/>
</dbReference>
<evidence type="ECO:0000259" key="9">
    <source>
        <dbReference type="SMART" id="SM00813"/>
    </source>
</evidence>
<dbReference type="OrthoDB" id="9758333at2"/>
<dbReference type="SMART" id="SM00813">
    <property type="entry name" value="Alpha-L-AF_C"/>
    <property type="match status" value="1"/>
</dbReference>
<dbReference type="Pfam" id="PF06964">
    <property type="entry name" value="Alpha-L-AF_C"/>
    <property type="match status" value="1"/>
</dbReference>
<dbReference type="Proteomes" id="UP000185669">
    <property type="component" value="Unassembled WGS sequence"/>
</dbReference>
<evidence type="ECO:0000256" key="1">
    <source>
        <dbReference type="ARBA" id="ARBA00001462"/>
    </source>
</evidence>
<dbReference type="Gene3D" id="2.60.40.1180">
    <property type="entry name" value="Golgi alpha-mannosidase II"/>
    <property type="match status" value="1"/>
</dbReference>
<keyword evidence="11" id="KW-1185">Reference proteome</keyword>
<protein>
    <recommendedName>
        <fullName evidence="5">non-reducing end alpha-L-arabinofuranosidase</fullName>
        <ecNumber evidence="5">3.2.1.55</ecNumber>
    </recommendedName>
</protein>
<feature type="domain" description="Alpha-L-arabinofuranosidase C-terminal" evidence="9">
    <location>
        <begin position="295"/>
        <end position="487"/>
    </location>
</feature>
<evidence type="ECO:0000256" key="5">
    <source>
        <dbReference type="ARBA" id="ARBA00012670"/>
    </source>
</evidence>
<keyword evidence="8" id="KW-0326">Glycosidase</keyword>
<evidence type="ECO:0000256" key="2">
    <source>
        <dbReference type="ARBA" id="ARBA00004881"/>
    </source>
</evidence>
<evidence type="ECO:0000256" key="8">
    <source>
        <dbReference type="ARBA" id="ARBA00023295"/>
    </source>
</evidence>
<dbReference type="Pfam" id="PF22848">
    <property type="entry name" value="ASD1_dom"/>
    <property type="match status" value="1"/>
</dbReference>
<organism evidence="10 11">
    <name type="scientific">Halanaerobium kushneri</name>
    <dbReference type="NCBI Taxonomy" id="56779"/>
    <lineage>
        <taxon>Bacteria</taxon>
        <taxon>Bacillati</taxon>
        <taxon>Bacillota</taxon>
        <taxon>Clostridia</taxon>
        <taxon>Halanaerobiales</taxon>
        <taxon>Halanaerobiaceae</taxon>
        <taxon>Halanaerobium</taxon>
    </lineage>
</organism>
<dbReference type="InterPro" id="IPR055235">
    <property type="entry name" value="ASD1_cat"/>
</dbReference>
<name>A0A1N6PDK8_9FIRM</name>